<accession>A0ABQ1I271</accession>
<protein>
    <submittedName>
        <fullName evidence="8">Endonuclease</fullName>
    </submittedName>
</protein>
<comment type="caution">
    <text evidence="8">The sequence shown here is derived from an EMBL/GenBank/DDBJ whole genome shotgun (WGS) entry which is preliminary data.</text>
</comment>
<evidence type="ECO:0000256" key="1">
    <source>
        <dbReference type="ARBA" id="ARBA00022722"/>
    </source>
</evidence>
<name>A0ABQ1I271_9ALTE</name>
<keyword evidence="1" id="KW-0540">Nuclease</keyword>
<dbReference type="Pfam" id="PF02265">
    <property type="entry name" value="S1-P1_nuclease"/>
    <property type="match status" value="1"/>
</dbReference>
<dbReference type="Proteomes" id="UP000651977">
    <property type="component" value="Unassembled WGS sequence"/>
</dbReference>
<keyword evidence="4" id="KW-0378">Hydrolase</keyword>
<gene>
    <name evidence="8" type="ORF">GCM10007414_23020</name>
</gene>
<evidence type="ECO:0000313" key="9">
    <source>
        <dbReference type="Proteomes" id="UP000651977"/>
    </source>
</evidence>
<dbReference type="GO" id="GO:0004519">
    <property type="term" value="F:endonuclease activity"/>
    <property type="evidence" value="ECO:0007669"/>
    <property type="project" value="UniProtKB-KW"/>
</dbReference>
<keyword evidence="9" id="KW-1185">Reference proteome</keyword>
<evidence type="ECO:0000256" key="5">
    <source>
        <dbReference type="ARBA" id="ARBA00023157"/>
    </source>
</evidence>
<feature type="signal peptide" evidence="7">
    <location>
        <begin position="1"/>
        <end position="19"/>
    </location>
</feature>
<organism evidence="8 9">
    <name type="scientific">Agarivorans gilvus</name>
    <dbReference type="NCBI Taxonomy" id="680279"/>
    <lineage>
        <taxon>Bacteria</taxon>
        <taxon>Pseudomonadati</taxon>
        <taxon>Pseudomonadota</taxon>
        <taxon>Gammaproteobacteria</taxon>
        <taxon>Alteromonadales</taxon>
        <taxon>Alteromonadaceae</taxon>
        <taxon>Agarivorans</taxon>
    </lineage>
</organism>
<dbReference type="CDD" id="cd11010">
    <property type="entry name" value="S1-P1_nuclease"/>
    <property type="match status" value="1"/>
</dbReference>
<keyword evidence="6" id="KW-0325">Glycoprotein</keyword>
<keyword evidence="7" id="KW-0732">Signal</keyword>
<dbReference type="RefSeq" id="WP_157051804.1">
    <property type="nucleotide sequence ID" value="NZ_BMDY01000013.1"/>
</dbReference>
<reference evidence="9" key="1">
    <citation type="journal article" date="2019" name="Int. J. Syst. Evol. Microbiol.">
        <title>The Global Catalogue of Microorganisms (GCM) 10K type strain sequencing project: providing services to taxonomists for standard genome sequencing and annotation.</title>
        <authorList>
            <consortium name="The Broad Institute Genomics Platform"/>
            <consortium name="The Broad Institute Genome Sequencing Center for Infectious Disease"/>
            <person name="Wu L."/>
            <person name="Ma J."/>
        </authorList>
    </citation>
    <scope>NUCLEOTIDE SEQUENCE [LARGE SCALE GENOMIC DNA]</scope>
    <source>
        <strain evidence="9">CGMCC 1.10131</strain>
    </source>
</reference>
<keyword evidence="3 8" id="KW-0255">Endonuclease</keyword>
<dbReference type="EMBL" id="BMDY01000013">
    <property type="protein sequence ID" value="GGB09014.1"/>
    <property type="molecule type" value="Genomic_DNA"/>
</dbReference>
<dbReference type="PANTHER" id="PTHR33146">
    <property type="entry name" value="ENDONUCLEASE 4"/>
    <property type="match status" value="1"/>
</dbReference>
<keyword evidence="2" id="KW-0479">Metal-binding</keyword>
<dbReference type="Gene3D" id="1.10.575.10">
    <property type="entry name" value="P1 Nuclease"/>
    <property type="match status" value="1"/>
</dbReference>
<evidence type="ECO:0000256" key="2">
    <source>
        <dbReference type="ARBA" id="ARBA00022723"/>
    </source>
</evidence>
<evidence type="ECO:0000256" key="6">
    <source>
        <dbReference type="ARBA" id="ARBA00023180"/>
    </source>
</evidence>
<dbReference type="SUPFAM" id="SSF48537">
    <property type="entry name" value="Phospholipase C/P1 nuclease"/>
    <property type="match status" value="1"/>
</dbReference>
<keyword evidence="5" id="KW-1015">Disulfide bond</keyword>
<evidence type="ECO:0000256" key="7">
    <source>
        <dbReference type="SAM" id="SignalP"/>
    </source>
</evidence>
<sequence>MRSALLYLYLCFFSLPSMAFGVLGHQLVAHIAEQQLSPSAKQQIGILLDQQNLVDVATWADQIRKDSAWQYTAPWHYINLAKGQNLSFAKRNPQGDVLSQLNYFEGQLANHSLNKQTRSQALKFYIHLLADLHQPLHVAYAEDRGGNLRQVTWYGKPSNLHRIWDSQLLDSAAKPLPSYALQLMRDYPLNQQQLGHDYQQWFLQTRQLVPMVYDYSSEHLGEAYAQSKRPLIEQQLALAGYRLASKLNQILD</sequence>
<dbReference type="PANTHER" id="PTHR33146:SF26">
    <property type="entry name" value="ENDONUCLEASE 4"/>
    <property type="match status" value="1"/>
</dbReference>
<dbReference type="InterPro" id="IPR003154">
    <property type="entry name" value="S1/P1nuclease"/>
</dbReference>
<evidence type="ECO:0000256" key="3">
    <source>
        <dbReference type="ARBA" id="ARBA00022759"/>
    </source>
</evidence>
<proteinExistence type="predicted"/>
<feature type="chain" id="PRO_5045629165" evidence="7">
    <location>
        <begin position="20"/>
        <end position="252"/>
    </location>
</feature>
<dbReference type="InterPro" id="IPR008947">
    <property type="entry name" value="PLipase_C/P1_nuclease_dom_sf"/>
</dbReference>
<evidence type="ECO:0000256" key="4">
    <source>
        <dbReference type="ARBA" id="ARBA00022801"/>
    </source>
</evidence>
<evidence type="ECO:0000313" key="8">
    <source>
        <dbReference type="EMBL" id="GGB09014.1"/>
    </source>
</evidence>